<sequence length="74" mass="8224">MNLNAGRAPKFDRKDMVYSTNNKIQDGQWHELGLSRTNMGIGIGIGNAKAETSYEFVLDKMGAAPTCWTERLGF</sequence>
<evidence type="ECO:0000313" key="1">
    <source>
        <dbReference type="EMBL" id="XDV07378.1"/>
    </source>
</evidence>
<organism evidence="1">
    <name type="scientific">Pseudomonas sp. WC2401</name>
    <dbReference type="NCBI Taxonomy" id="3234143"/>
    <lineage>
        <taxon>Bacteria</taxon>
        <taxon>Pseudomonadati</taxon>
        <taxon>Pseudomonadota</taxon>
        <taxon>Gammaproteobacteria</taxon>
        <taxon>Pseudomonadales</taxon>
        <taxon>Pseudomonadaceae</taxon>
        <taxon>Pseudomonas</taxon>
    </lineage>
</organism>
<reference evidence="1" key="1">
    <citation type="submission" date="2024-07" db="EMBL/GenBank/DDBJ databases">
        <authorList>
            <person name="Biller S.J."/>
        </authorList>
    </citation>
    <scope>NUCLEOTIDE SEQUENCE</scope>
    <source>
        <strain evidence="1">WC2401</strain>
    </source>
</reference>
<accession>A0AB39X102</accession>
<protein>
    <submittedName>
        <fullName evidence="1">Uncharacterized protein</fullName>
    </submittedName>
</protein>
<dbReference type="EMBL" id="CP165623">
    <property type="protein sequence ID" value="XDV07378.1"/>
    <property type="molecule type" value="Genomic_DNA"/>
</dbReference>
<name>A0AB39X102_9PSED</name>
<dbReference type="RefSeq" id="WP_369782425.1">
    <property type="nucleotide sequence ID" value="NZ_CP165623.1"/>
</dbReference>
<dbReference type="AlphaFoldDB" id="A0AB39X102"/>
<proteinExistence type="predicted"/>
<gene>
    <name evidence="1" type="ORF">AB3G35_07210</name>
</gene>